<evidence type="ECO:0000313" key="3">
    <source>
        <dbReference type="Proteomes" id="UP000030655"/>
    </source>
</evidence>
<organism evidence="2 3">
    <name type="scientific">Anncaliia algerae PRA339</name>
    <dbReference type="NCBI Taxonomy" id="1288291"/>
    <lineage>
        <taxon>Eukaryota</taxon>
        <taxon>Fungi</taxon>
        <taxon>Fungi incertae sedis</taxon>
        <taxon>Microsporidia</taxon>
        <taxon>Tubulinosematoidea</taxon>
        <taxon>Tubulinosematidae</taxon>
        <taxon>Anncaliia</taxon>
    </lineage>
</organism>
<dbReference type="EMBL" id="KK365142">
    <property type="protein sequence ID" value="KCZ81444.1"/>
    <property type="molecule type" value="Genomic_DNA"/>
</dbReference>
<keyword evidence="1" id="KW-0472">Membrane</keyword>
<accession>A0A059F366</accession>
<evidence type="ECO:0000313" key="2">
    <source>
        <dbReference type="EMBL" id="KCZ81444.1"/>
    </source>
</evidence>
<keyword evidence="1" id="KW-0812">Transmembrane</keyword>
<name>A0A059F366_9MICR</name>
<protein>
    <submittedName>
        <fullName evidence="2">Uncharacterized protein</fullName>
    </submittedName>
</protein>
<sequence length="111" mass="13557">MLHSEESNNQSILSKNTLYNELAEMIFKDKDFREILMNETNVNNETKEILNNYVKLHENKETNENDYYFLYNIGLIILIILIILFIMYFKNVYKKCFRKNNYHFVTFHNEN</sequence>
<dbReference type="OrthoDB" id="10446567at2759"/>
<keyword evidence="3" id="KW-1185">Reference proteome</keyword>
<dbReference type="Proteomes" id="UP000030655">
    <property type="component" value="Unassembled WGS sequence"/>
</dbReference>
<dbReference type="VEuPathDB" id="MicrosporidiaDB:H312_01116"/>
<reference evidence="3" key="1">
    <citation type="submission" date="2013-02" db="EMBL/GenBank/DDBJ databases">
        <authorList>
            <consortium name="The Broad Institute Genome Sequencing Platform"/>
            <person name="Cuomo C."/>
            <person name="Becnel J."/>
            <person name="Sanscrainte N."/>
            <person name="Walker B."/>
            <person name="Young S.K."/>
            <person name="Zeng Q."/>
            <person name="Gargeya S."/>
            <person name="Fitzgerald M."/>
            <person name="Haas B."/>
            <person name="Abouelleil A."/>
            <person name="Alvarado L."/>
            <person name="Arachchi H.M."/>
            <person name="Berlin A.M."/>
            <person name="Chapman S.B."/>
            <person name="Dewar J."/>
            <person name="Goldberg J."/>
            <person name="Griggs A."/>
            <person name="Gujja S."/>
            <person name="Hansen M."/>
            <person name="Howarth C."/>
            <person name="Imamovic A."/>
            <person name="Larimer J."/>
            <person name="McCowan C."/>
            <person name="Murphy C."/>
            <person name="Neiman D."/>
            <person name="Pearson M."/>
            <person name="Priest M."/>
            <person name="Roberts A."/>
            <person name="Saif S."/>
            <person name="Shea T."/>
            <person name="Sisk P."/>
            <person name="Sykes S."/>
            <person name="Wortman J."/>
            <person name="Nusbaum C."/>
            <person name="Birren B."/>
        </authorList>
    </citation>
    <scope>NUCLEOTIDE SEQUENCE [LARGE SCALE GENOMIC DNA]</scope>
    <source>
        <strain evidence="3">PRA339</strain>
    </source>
</reference>
<evidence type="ECO:0000256" key="1">
    <source>
        <dbReference type="SAM" id="Phobius"/>
    </source>
</evidence>
<gene>
    <name evidence="2" type="ORF">H312_01116</name>
</gene>
<reference evidence="2 3" key="2">
    <citation type="submission" date="2014-03" db="EMBL/GenBank/DDBJ databases">
        <title>The Genome Sequence of Anncaliia algerae insect isolate PRA339.</title>
        <authorList>
            <consortium name="The Broad Institute Genome Sequencing Platform"/>
            <consortium name="The Broad Institute Genome Sequencing Center for Infectious Disease"/>
            <person name="Cuomo C."/>
            <person name="Becnel J."/>
            <person name="Sanscrainte N."/>
            <person name="Walker B."/>
            <person name="Young S.K."/>
            <person name="Zeng Q."/>
            <person name="Gargeya S."/>
            <person name="Fitzgerald M."/>
            <person name="Haas B."/>
            <person name="Abouelleil A."/>
            <person name="Alvarado L."/>
            <person name="Arachchi H.M."/>
            <person name="Berlin A.M."/>
            <person name="Chapman S.B."/>
            <person name="Dewar J."/>
            <person name="Goldberg J."/>
            <person name="Griggs A."/>
            <person name="Gujja S."/>
            <person name="Hansen M."/>
            <person name="Howarth C."/>
            <person name="Imamovic A."/>
            <person name="Larimer J."/>
            <person name="McCowan C."/>
            <person name="Murphy C."/>
            <person name="Neiman D."/>
            <person name="Pearson M."/>
            <person name="Priest M."/>
            <person name="Roberts A."/>
            <person name="Saif S."/>
            <person name="Shea T."/>
            <person name="Sisk P."/>
            <person name="Sykes S."/>
            <person name="Wortman J."/>
            <person name="Nusbaum C."/>
            <person name="Birren B."/>
        </authorList>
    </citation>
    <scope>NUCLEOTIDE SEQUENCE [LARGE SCALE GENOMIC DNA]</scope>
    <source>
        <strain evidence="2 3">PRA339</strain>
    </source>
</reference>
<keyword evidence="1" id="KW-1133">Transmembrane helix</keyword>
<feature type="transmembrane region" description="Helical" evidence="1">
    <location>
        <begin position="68"/>
        <end position="89"/>
    </location>
</feature>
<dbReference type="AlphaFoldDB" id="A0A059F366"/>
<proteinExistence type="predicted"/>
<dbReference type="HOGENOM" id="CLU_172672_0_0_1"/>